<keyword evidence="4 8" id="KW-0808">Transferase</keyword>
<organism evidence="9 10">
    <name type="scientific">Datura stramonium</name>
    <name type="common">Jimsonweed</name>
    <name type="synonym">Common thornapple</name>
    <dbReference type="NCBI Taxonomy" id="4076"/>
    <lineage>
        <taxon>Eukaryota</taxon>
        <taxon>Viridiplantae</taxon>
        <taxon>Streptophyta</taxon>
        <taxon>Embryophyta</taxon>
        <taxon>Tracheophyta</taxon>
        <taxon>Spermatophyta</taxon>
        <taxon>Magnoliopsida</taxon>
        <taxon>eudicotyledons</taxon>
        <taxon>Gunneridae</taxon>
        <taxon>Pentapetalae</taxon>
        <taxon>asterids</taxon>
        <taxon>lamiids</taxon>
        <taxon>Solanales</taxon>
        <taxon>Solanaceae</taxon>
        <taxon>Solanoideae</taxon>
        <taxon>Datureae</taxon>
        <taxon>Datura</taxon>
    </lineage>
</organism>
<evidence type="ECO:0000256" key="5">
    <source>
        <dbReference type="ARBA" id="ARBA00022692"/>
    </source>
</evidence>
<proteinExistence type="inferred from homology"/>
<evidence type="ECO:0000256" key="8">
    <source>
        <dbReference type="RuleBase" id="RU366017"/>
    </source>
</evidence>
<dbReference type="SUPFAM" id="SSF53448">
    <property type="entry name" value="Nucleotide-diphospho-sugar transferases"/>
    <property type="match status" value="1"/>
</dbReference>
<evidence type="ECO:0000256" key="7">
    <source>
        <dbReference type="ARBA" id="ARBA00023136"/>
    </source>
</evidence>
<comment type="caution">
    <text evidence="9">The sequence shown here is derived from an EMBL/GenBank/DDBJ whole genome shotgun (WGS) entry which is preliminary data.</text>
</comment>
<name>A0ABS8S269_DATST</name>
<protein>
    <recommendedName>
        <fullName evidence="8">Glycosyltransferase family 92 protein</fullName>
        <ecNumber evidence="8">2.4.1.-</ecNumber>
    </recommendedName>
</protein>
<keyword evidence="3 8" id="KW-0328">Glycosyltransferase</keyword>
<evidence type="ECO:0000256" key="6">
    <source>
        <dbReference type="ARBA" id="ARBA00022989"/>
    </source>
</evidence>
<evidence type="ECO:0000313" key="10">
    <source>
        <dbReference type="Proteomes" id="UP000823775"/>
    </source>
</evidence>
<accession>A0ABS8S269</accession>
<dbReference type="PANTHER" id="PTHR21461">
    <property type="entry name" value="GLYCOSYLTRANSFERASE FAMILY 92 PROTEIN"/>
    <property type="match status" value="1"/>
</dbReference>
<evidence type="ECO:0000256" key="2">
    <source>
        <dbReference type="ARBA" id="ARBA00007647"/>
    </source>
</evidence>
<dbReference type="Pfam" id="PF01697">
    <property type="entry name" value="Glyco_transf_92"/>
    <property type="match status" value="1"/>
</dbReference>
<keyword evidence="10" id="KW-1185">Reference proteome</keyword>
<feature type="transmembrane region" description="Helical" evidence="8">
    <location>
        <begin position="20"/>
        <end position="42"/>
    </location>
</feature>
<evidence type="ECO:0000256" key="1">
    <source>
        <dbReference type="ARBA" id="ARBA00004167"/>
    </source>
</evidence>
<evidence type="ECO:0000256" key="3">
    <source>
        <dbReference type="ARBA" id="ARBA00022676"/>
    </source>
</evidence>
<keyword evidence="7 8" id="KW-0472">Membrane</keyword>
<comment type="subcellular location">
    <subcellularLocation>
        <location evidence="1">Membrane</location>
        <topology evidence="1">Single-pass membrane protein</topology>
    </subcellularLocation>
</comment>
<dbReference type="EMBL" id="JACEIK010000241">
    <property type="protein sequence ID" value="MCD7453139.1"/>
    <property type="molecule type" value="Genomic_DNA"/>
</dbReference>
<dbReference type="EC" id="2.4.1.-" evidence="8"/>
<dbReference type="InterPro" id="IPR008166">
    <property type="entry name" value="Glyco_transf_92"/>
</dbReference>
<reference evidence="9 10" key="1">
    <citation type="journal article" date="2021" name="BMC Genomics">
        <title>Datura genome reveals duplications of psychoactive alkaloid biosynthetic genes and high mutation rate following tissue culture.</title>
        <authorList>
            <person name="Rajewski A."/>
            <person name="Carter-House D."/>
            <person name="Stajich J."/>
            <person name="Litt A."/>
        </authorList>
    </citation>
    <scope>NUCLEOTIDE SEQUENCE [LARGE SCALE GENOMIC DNA]</scope>
    <source>
        <strain evidence="9">AR-01</strain>
    </source>
</reference>
<comment type="similarity">
    <text evidence="2 8">Belongs to the glycosyltransferase 92 family.</text>
</comment>
<sequence length="563" mass="64665">MKHSKKRAVLSAIQVPRKSFFWCTLLLVCLAGFTFSSLRLLFRGFHPWRPAATTATSSVKPNIPAVIETVEFPDETVVFLKYPPSTHLFTKYDLYCLYLTPKSSQSQQQQQQQLQQSPESVENDELLGQQLVRCPLIKPRGVLTSLSVKTIGHTLSIGPWRRWNSLAYEAMIDRDNTTVVFVKGFNLRGGKQSDPSKFKCVYGWDVKNSKFVLQSDVVSVAQEVVRCNTPMSILNNPQRFIGSNMNQPIKVSVRMVGKEPLESIASPKRRLQLNLPGQKQHQMCVCTMLRNQASFLQEWIMYHSKIGVQRWFIYDNNSLDDIEDVVKVLSMDWNINVTRHVWPWIKTQEAGFAHCALRARDVCEWVGFMDVDEFFHLPTGLSLLDILRNQTQSPNSKVAELRVSCHNFGPSGLKHVPTQGVTMGYNCRMIAPERHKSIVKPEALNSTLINVVHHFHLKSEFRYANMDRNVMVINHYKYQVWDVFKEKFYRRVATYVSDWQQDRNVGSKDRAPGLGTRAVEPPDWSSRFCEVIDTGLKDRVAQMFTDPSTGKLPWQNHRHDSAT</sequence>
<dbReference type="InterPro" id="IPR029044">
    <property type="entry name" value="Nucleotide-diphossugar_trans"/>
</dbReference>
<gene>
    <name evidence="9" type="ORF">HAX54_019882</name>
</gene>
<evidence type="ECO:0000256" key="4">
    <source>
        <dbReference type="ARBA" id="ARBA00022679"/>
    </source>
</evidence>
<evidence type="ECO:0000313" key="9">
    <source>
        <dbReference type="EMBL" id="MCD7453139.1"/>
    </source>
</evidence>
<keyword evidence="6 8" id="KW-1133">Transmembrane helix</keyword>
<keyword evidence="5 8" id="KW-0812">Transmembrane</keyword>
<dbReference type="PANTHER" id="PTHR21461:SF55">
    <property type="entry name" value="GLYCOSYLTRANSFERASE FAMILY 92 PROTEIN"/>
    <property type="match status" value="1"/>
</dbReference>
<dbReference type="Proteomes" id="UP000823775">
    <property type="component" value="Unassembled WGS sequence"/>
</dbReference>